<keyword evidence="3" id="KW-0808">Transferase</keyword>
<evidence type="ECO:0000256" key="5">
    <source>
        <dbReference type="ARBA" id="ARBA00022777"/>
    </source>
</evidence>
<dbReference type="PROSITE" id="PS00108">
    <property type="entry name" value="PROTEIN_KINASE_ST"/>
    <property type="match status" value="1"/>
</dbReference>
<evidence type="ECO:0000256" key="9">
    <source>
        <dbReference type="SAM" id="MobiDB-lite"/>
    </source>
</evidence>
<accession>A0A8H5GXW0</accession>
<reference evidence="11 12" key="1">
    <citation type="journal article" date="2020" name="ISME J.">
        <title>Uncovering the hidden diversity of litter-decomposition mechanisms in mushroom-forming fungi.</title>
        <authorList>
            <person name="Floudas D."/>
            <person name="Bentzer J."/>
            <person name="Ahren D."/>
            <person name="Johansson T."/>
            <person name="Persson P."/>
            <person name="Tunlid A."/>
        </authorList>
    </citation>
    <scope>NUCLEOTIDE SEQUENCE [LARGE SCALE GENOMIC DNA]</scope>
    <source>
        <strain evidence="11 12">CBS 291.85</strain>
    </source>
</reference>
<protein>
    <recommendedName>
        <fullName evidence="1">non-specific serine/threonine protein kinase</fullName>
        <ecNumber evidence="1">2.7.11.1</ecNumber>
    </recommendedName>
</protein>
<evidence type="ECO:0000256" key="2">
    <source>
        <dbReference type="ARBA" id="ARBA00022527"/>
    </source>
</evidence>
<evidence type="ECO:0000256" key="6">
    <source>
        <dbReference type="ARBA" id="ARBA00022840"/>
    </source>
</evidence>
<name>A0A8H5GXW0_9AGAR</name>
<dbReference type="InterPro" id="IPR000719">
    <property type="entry name" value="Prot_kinase_dom"/>
</dbReference>
<feature type="region of interest" description="Disordered" evidence="9">
    <location>
        <begin position="220"/>
        <end position="251"/>
    </location>
</feature>
<keyword evidence="12" id="KW-1185">Reference proteome</keyword>
<keyword evidence="4" id="KW-0547">Nucleotide-binding</keyword>
<dbReference type="GO" id="GO:0030003">
    <property type="term" value="P:intracellular monoatomic cation homeostasis"/>
    <property type="evidence" value="ECO:0007669"/>
    <property type="project" value="TreeGrafter"/>
</dbReference>
<evidence type="ECO:0000256" key="1">
    <source>
        <dbReference type="ARBA" id="ARBA00012513"/>
    </source>
</evidence>
<feature type="domain" description="Protein kinase" evidence="10">
    <location>
        <begin position="1"/>
        <end position="369"/>
    </location>
</feature>
<evidence type="ECO:0000256" key="8">
    <source>
        <dbReference type="ARBA" id="ARBA00048679"/>
    </source>
</evidence>
<dbReference type="Gene3D" id="1.10.510.10">
    <property type="entry name" value="Transferase(Phosphotransferase) domain 1"/>
    <property type="match status" value="2"/>
</dbReference>
<dbReference type="PANTHER" id="PTHR24343:SF558">
    <property type="entry name" value="PROTEIN KINASE DOMAIN-CONTAINING PROTEIN"/>
    <property type="match status" value="1"/>
</dbReference>
<dbReference type="GO" id="GO:0005829">
    <property type="term" value="C:cytosol"/>
    <property type="evidence" value="ECO:0007669"/>
    <property type="project" value="TreeGrafter"/>
</dbReference>
<keyword evidence="5" id="KW-0418">Kinase</keyword>
<sequence>MFTAESTVRRIFAELCKAVSWMHSVGLVHRDIKLENVLLTVSLSEAALFENGHRRTVSDEYSRSRQSDDESLGFLDKATSSSPTSYAFADSSTYGSSPGSPTGSSFSSHYKLSRYPSESSTSMSSASAASSWYLSSDTDSKASMPMETSLLGSRSHTLVPSDMDHKPSSQIIPPPSQPLIKLTDFGLSRFIDPAKPLLMTRCGSEAYAAPELVMSGGRAGVASGGSRWGEDGGYSSEAGRRRDSTSSGGYDARETDAWACGVVLYGLIARRLPFGEGPGEALISGVPGGVTARPVGTSERRQWLMKIARGDWQWPSVNASSEGSSSGDEELRGVHLAESEGAKRVASKLLIRDPTRRYRLKDLWDDEWVAGCGVVGATSSSPLRGASVSPQSRVRDLPMELDRDFVKVHDDSGVEITRHAACPDNVDEQEIPIRHDVEHEPDEEDDDEEDGAEDGWLVDKEGIKSIARQEVQ</sequence>
<dbReference type="OrthoDB" id="289250at2759"/>
<dbReference type="PROSITE" id="PS50011">
    <property type="entry name" value="PROTEIN_KINASE_DOM"/>
    <property type="match status" value="1"/>
</dbReference>
<keyword evidence="2" id="KW-0723">Serine/threonine-protein kinase</keyword>
<dbReference type="SMART" id="SM00220">
    <property type="entry name" value="S_TKc"/>
    <property type="match status" value="1"/>
</dbReference>
<dbReference type="PANTHER" id="PTHR24343">
    <property type="entry name" value="SERINE/THREONINE KINASE"/>
    <property type="match status" value="1"/>
</dbReference>
<dbReference type="GO" id="GO:0005524">
    <property type="term" value="F:ATP binding"/>
    <property type="evidence" value="ECO:0007669"/>
    <property type="project" value="UniProtKB-KW"/>
</dbReference>
<dbReference type="AlphaFoldDB" id="A0A8H5GXW0"/>
<dbReference type="InterPro" id="IPR008271">
    <property type="entry name" value="Ser/Thr_kinase_AS"/>
</dbReference>
<feature type="compositionally biased region" description="Low complexity" evidence="9">
    <location>
        <begin position="91"/>
        <end position="108"/>
    </location>
</feature>
<feature type="region of interest" description="Disordered" evidence="9">
    <location>
        <begin position="55"/>
        <end position="82"/>
    </location>
</feature>
<dbReference type="SUPFAM" id="SSF56112">
    <property type="entry name" value="Protein kinase-like (PK-like)"/>
    <property type="match status" value="1"/>
</dbReference>
<evidence type="ECO:0000313" key="12">
    <source>
        <dbReference type="Proteomes" id="UP000559256"/>
    </source>
</evidence>
<comment type="catalytic activity">
    <reaction evidence="8">
        <text>L-seryl-[protein] + ATP = O-phospho-L-seryl-[protein] + ADP + H(+)</text>
        <dbReference type="Rhea" id="RHEA:17989"/>
        <dbReference type="Rhea" id="RHEA-COMP:9863"/>
        <dbReference type="Rhea" id="RHEA-COMP:11604"/>
        <dbReference type="ChEBI" id="CHEBI:15378"/>
        <dbReference type="ChEBI" id="CHEBI:29999"/>
        <dbReference type="ChEBI" id="CHEBI:30616"/>
        <dbReference type="ChEBI" id="CHEBI:83421"/>
        <dbReference type="ChEBI" id="CHEBI:456216"/>
        <dbReference type="EC" id="2.7.11.1"/>
    </reaction>
</comment>
<evidence type="ECO:0000313" key="11">
    <source>
        <dbReference type="EMBL" id="KAF5372840.1"/>
    </source>
</evidence>
<feature type="compositionally biased region" description="Acidic residues" evidence="9">
    <location>
        <begin position="439"/>
        <end position="453"/>
    </location>
</feature>
<evidence type="ECO:0000256" key="4">
    <source>
        <dbReference type="ARBA" id="ARBA00022741"/>
    </source>
</evidence>
<gene>
    <name evidence="11" type="ORF">D9758_001470</name>
</gene>
<dbReference type="GO" id="GO:0004674">
    <property type="term" value="F:protein serine/threonine kinase activity"/>
    <property type="evidence" value="ECO:0007669"/>
    <property type="project" value="UniProtKB-KW"/>
</dbReference>
<keyword evidence="6" id="KW-0067">ATP-binding</keyword>
<organism evidence="11 12">
    <name type="scientific">Tetrapyrgos nigripes</name>
    <dbReference type="NCBI Taxonomy" id="182062"/>
    <lineage>
        <taxon>Eukaryota</taxon>
        <taxon>Fungi</taxon>
        <taxon>Dikarya</taxon>
        <taxon>Basidiomycota</taxon>
        <taxon>Agaricomycotina</taxon>
        <taxon>Agaricomycetes</taxon>
        <taxon>Agaricomycetidae</taxon>
        <taxon>Agaricales</taxon>
        <taxon>Marasmiineae</taxon>
        <taxon>Marasmiaceae</taxon>
        <taxon>Tetrapyrgos</taxon>
    </lineage>
</organism>
<dbReference type="EMBL" id="JAACJM010000004">
    <property type="protein sequence ID" value="KAF5372840.1"/>
    <property type="molecule type" value="Genomic_DNA"/>
</dbReference>
<feature type="region of interest" description="Disordered" evidence="9">
    <location>
        <begin position="89"/>
        <end position="108"/>
    </location>
</feature>
<proteinExistence type="predicted"/>
<comment type="catalytic activity">
    <reaction evidence="7">
        <text>L-threonyl-[protein] + ATP = O-phospho-L-threonyl-[protein] + ADP + H(+)</text>
        <dbReference type="Rhea" id="RHEA:46608"/>
        <dbReference type="Rhea" id="RHEA-COMP:11060"/>
        <dbReference type="Rhea" id="RHEA-COMP:11605"/>
        <dbReference type="ChEBI" id="CHEBI:15378"/>
        <dbReference type="ChEBI" id="CHEBI:30013"/>
        <dbReference type="ChEBI" id="CHEBI:30616"/>
        <dbReference type="ChEBI" id="CHEBI:61977"/>
        <dbReference type="ChEBI" id="CHEBI:456216"/>
        <dbReference type="EC" id="2.7.11.1"/>
    </reaction>
</comment>
<dbReference type="Proteomes" id="UP000559256">
    <property type="component" value="Unassembled WGS sequence"/>
</dbReference>
<dbReference type="EC" id="2.7.11.1" evidence="1"/>
<evidence type="ECO:0000256" key="7">
    <source>
        <dbReference type="ARBA" id="ARBA00047899"/>
    </source>
</evidence>
<feature type="region of interest" description="Disordered" evidence="9">
    <location>
        <begin position="422"/>
        <end position="472"/>
    </location>
</feature>
<feature type="compositionally biased region" description="Basic and acidic residues" evidence="9">
    <location>
        <begin position="55"/>
        <end position="68"/>
    </location>
</feature>
<dbReference type="InterPro" id="IPR011009">
    <property type="entry name" value="Kinase-like_dom_sf"/>
</dbReference>
<evidence type="ECO:0000256" key="3">
    <source>
        <dbReference type="ARBA" id="ARBA00022679"/>
    </source>
</evidence>
<comment type="caution">
    <text evidence="11">The sequence shown here is derived from an EMBL/GenBank/DDBJ whole genome shotgun (WGS) entry which is preliminary data.</text>
</comment>
<evidence type="ECO:0000259" key="10">
    <source>
        <dbReference type="PROSITE" id="PS50011"/>
    </source>
</evidence>